<reference evidence="5 6" key="1">
    <citation type="journal article" date="2024" name="Nat. Commun.">
        <title>Phylogenomics reveals the evolutionary origins of lichenization in chlorophyte algae.</title>
        <authorList>
            <person name="Puginier C."/>
            <person name="Libourel C."/>
            <person name="Otte J."/>
            <person name="Skaloud P."/>
            <person name="Haon M."/>
            <person name="Grisel S."/>
            <person name="Petersen M."/>
            <person name="Berrin J.G."/>
            <person name="Delaux P.M."/>
            <person name="Dal Grande F."/>
            <person name="Keller J."/>
        </authorList>
    </citation>
    <scope>NUCLEOTIDE SEQUENCE [LARGE SCALE GENOMIC DNA]</scope>
    <source>
        <strain evidence="5 6">SAG 216-7</strain>
    </source>
</reference>
<keyword evidence="2" id="KW-0143">Chaperone</keyword>
<dbReference type="Gene3D" id="3.30.1120.90">
    <property type="entry name" value="Nucleosome assembly protein"/>
    <property type="match status" value="1"/>
</dbReference>
<evidence type="ECO:0008006" key="7">
    <source>
        <dbReference type="Google" id="ProtNLM"/>
    </source>
</evidence>
<feature type="compositionally biased region" description="Acidic residues" evidence="4">
    <location>
        <begin position="313"/>
        <end position="348"/>
    </location>
</feature>
<proteinExistence type="inferred from homology"/>
<comment type="caution">
    <text evidence="5">The sequence shown here is derived from an EMBL/GenBank/DDBJ whole genome shotgun (WGS) entry which is preliminary data.</text>
</comment>
<feature type="region of interest" description="Disordered" evidence="4">
    <location>
        <begin position="298"/>
        <end position="373"/>
    </location>
</feature>
<dbReference type="EMBL" id="JALJOT010000001">
    <property type="protein sequence ID" value="KAK9918886.1"/>
    <property type="molecule type" value="Genomic_DNA"/>
</dbReference>
<accession>A0ABR2Z528</accession>
<comment type="similarity">
    <text evidence="1 3">Belongs to the nucleosome assembly protein (NAP) family.</text>
</comment>
<protein>
    <recommendedName>
        <fullName evidence="7">Nucleosome assembly protein</fullName>
    </recommendedName>
</protein>
<dbReference type="InterPro" id="IPR002164">
    <property type="entry name" value="NAP_family"/>
</dbReference>
<feature type="compositionally biased region" description="Basic and acidic residues" evidence="4">
    <location>
        <begin position="101"/>
        <end position="112"/>
    </location>
</feature>
<dbReference type="InterPro" id="IPR037231">
    <property type="entry name" value="NAP-like_sf"/>
</dbReference>
<dbReference type="PANTHER" id="PTHR11875">
    <property type="entry name" value="TESTIS-SPECIFIC Y-ENCODED PROTEIN"/>
    <property type="match status" value="1"/>
</dbReference>
<evidence type="ECO:0000256" key="2">
    <source>
        <dbReference type="ARBA" id="ARBA00023186"/>
    </source>
</evidence>
<sequence length="373" mass="41886">MSHPVEAEEVFDANPAGHMLGAEGNAALVEVIQARLNTMIGKSSGFVETLPKQVQARIQALRDLQDTHDEHETEYQKELKALQAKYDALYAPLYEERNAIVNGEKDVPAPKEEEGEPKEEEGPVPAGIPEFWLGVLRANRMIGDSLTEKDEEVLKHLTDISVSELAPEPDEDGDEIGGFKLIFHFSANPFFSHTELEKTYYIYEEDGEPMLHRAEGTKIDWAAGKNPTVKVMRKKAKPGKGGRGAAPKMLTKIEPVPSFFNFFSPPQEPEEDEDIDEEDLEELRNALEEDFEMGETIRTRIIPHAVKWYTGEANEEDEDDDEDDDEGDDIDEDDDEEGEEDDDEDAIDEKDIKQALKGGEGDKGEKPPECKQQ</sequence>
<dbReference type="SUPFAM" id="SSF143113">
    <property type="entry name" value="NAP-like"/>
    <property type="match status" value="1"/>
</dbReference>
<feature type="compositionally biased region" description="Basic and acidic residues" evidence="4">
    <location>
        <begin position="349"/>
        <end position="373"/>
    </location>
</feature>
<name>A0ABR2Z528_9CHLO</name>
<evidence type="ECO:0000313" key="5">
    <source>
        <dbReference type="EMBL" id="KAK9918886.1"/>
    </source>
</evidence>
<keyword evidence="6" id="KW-1185">Reference proteome</keyword>
<evidence type="ECO:0000256" key="1">
    <source>
        <dbReference type="ARBA" id="ARBA00009947"/>
    </source>
</evidence>
<organism evidence="5 6">
    <name type="scientific">Coccomyxa subellipsoidea</name>
    <dbReference type="NCBI Taxonomy" id="248742"/>
    <lineage>
        <taxon>Eukaryota</taxon>
        <taxon>Viridiplantae</taxon>
        <taxon>Chlorophyta</taxon>
        <taxon>core chlorophytes</taxon>
        <taxon>Trebouxiophyceae</taxon>
        <taxon>Trebouxiophyceae incertae sedis</taxon>
        <taxon>Coccomyxaceae</taxon>
        <taxon>Coccomyxa</taxon>
    </lineage>
</organism>
<dbReference type="Pfam" id="PF00956">
    <property type="entry name" value="NAP"/>
    <property type="match status" value="1"/>
</dbReference>
<feature type="region of interest" description="Disordered" evidence="4">
    <location>
        <begin position="101"/>
        <end position="125"/>
    </location>
</feature>
<dbReference type="Gene3D" id="1.20.5.1500">
    <property type="match status" value="1"/>
</dbReference>
<evidence type="ECO:0000256" key="4">
    <source>
        <dbReference type="SAM" id="MobiDB-lite"/>
    </source>
</evidence>
<gene>
    <name evidence="5" type="ORF">WJX75_007835</name>
</gene>
<evidence type="ECO:0000256" key="3">
    <source>
        <dbReference type="RuleBase" id="RU003876"/>
    </source>
</evidence>
<dbReference type="Proteomes" id="UP001491310">
    <property type="component" value="Unassembled WGS sequence"/>
</dbReference>
<evidence type="ECO:0000313" key="6">
    <source>
        <dbReference type="Proteomes" id="UP001491310"/>
    </source>
</evidence>